<sequence length="249" mass="28777">MDGNVNWKITHEWSGLKIEGSIHDIYIRGKIRIGLLNWIELTPAKNYSLNNDLMCLDLQFHTSRNKFCWPSRQILKTITRSQKLQTKIGIEIISAKDLPNREIIGVNKDYHNFGFLEAAKAVKISQSQPPRPQSKEIQNSNLYVTHIPMTWDNDRLRQVFSQFGYVVECRILVDPDSKSRGVGFVRMDNHVNALKAIEATRGYRIDGETELVVKKTQWEKQEKEIAMMACVCSPFCSWHKKKSNQLGNE</sequence>
<reference evidence="5 6" key="1">
    <citation type="journal article" date="2013" name="Curr. Biol.">
        <title>The Genome of the Foraminiferan Reticulomyxa filosa.</title>
        <authorList>
            <person name="Glockner G."/>
            <person name="Hulsmann N."/>
            <person name="Schleicher M."/>
            <person name="Noegel A.A."/>
            <person name="Eichinger L."/>
            <person name="Gallinger C."/>
            <person name="Pawlowski J."/>
            <person name="Sierra R."/>
            <person name="Euteneuer U."/>
            <person name="Pillet L."/>
            <person name="Moustafa A."/>
            <person name="Platzer M."/>
            <person name="Groth M."/>
            <person name="Szafranski K."/>
            <person name="Schliwa M."/>
        </authorList>
    </citation>
    <scope>NUCLEOTIDE SEQUENCE [LARGE SCALE GENOMIC DNA]</scope>
</reference>
<gene>
    <name evidence="5" type="ORF">RFI_31022</name>
</gene>
<dbReference type="Pfam" id="PF00076">
    <property type="entry name" value="RRM_1"/>
    <property type="match status" value="1"/>
</dbReference>
<dbReference type="PRINTS" id="PR00961">
    <property type="entry name" value="HUDSXLRNA"/>
</dbReference>
<organism evidence="5 6">
    <name type="scientific">Reticulomyxa filosa</name>
    <dbReference type="NCBI Taxonomy" id="46433"/>
    <lineage>
        <taxon>Eukaryota</taxon>
        <taxon>Sar</taxon>
        <taxon>Rhizaria</taxon>
        <taxon>Retaria</taxon>
        <taxon>Foraminifera</taxon>
        <taxon>Monothalamids</taxon>
        <taxon>Reticulomyxidae</taxon>
        <taxon>Reticulomyxa</taxon>
    </lineage>
</organism>
<keyword evidence="2 3" id="KW-0694">RNA-binding</keyword>
<proteinExistence type="predicted"/>
<keyword evidence="1" id="KW-0677">Repeat</keyword>
<dbReference type="InterPro" id="IPR035979">
    <property type="entry name" value="RBD_domain_sf"/>
</dbReference>
<dbReference type="Proteomes" id="UP000023152">
    <property type="component" value="Unassembled WGS sequence"/>
</dbReference>
<evidence type="ECO:0000256" key="3">
    <source>
        <dbReference type="PROSITE-ProRule" id="PRU00176"/>
    </source>
</evidence>
<dbReference type="Gene3D" id="3.30.70.330">
    <property type="match status" value="1"/>
</dbReference>
<keyword evidence="6" id="KW-1185">Reference proteome</keyword>
<dbReference type="AlphaFoldDB" id="X6LWU5"/>
<dbReference type="PANTHER" id="PTHR24012">
    <property type="entry name" value="RNA BINDING PROTEIN"/>
    <property type="match status" value="1"/>
</dbReference>
<name>X6LWU5_RETFI</name>
<dbReference type="InterPro" id="IPR000504">
    <property type="entry name" value="RRM_dom"/>
</dbReference>
<protein>
    <recommendedName>
        <fullName evidence="4">RRM domain-containing protein</fullName>
    </recommendedName>
</protein>
<dbReference type="OrthoDB" id="271725at2759"/>
<accession>X6LWU5</accession>
<evidence type="ECO:0000313" key="5">
    <source>
        <dbReference type="EMBL" id="ETO06373.1"/>
    </source>
</evidence>
<evidence type="ECO:0000313" key="6">
    <source>
        <dbReference type="Proteomes" id="UP000023152"/>
    </source>
</evidence>
<dbReference type="GO" id="GO:1990904">
    <property type="term" value="C:ribonucleoprotein complex"/>
    <property type="evidence" value="ECO:0007669"/>
    <property type="project" value="InterPro"/>
</dbReference>
<dbReference type="EMBL" id="ASPP01027201">
    <property type="protein sequence ID" value="ETO06373.1"/>
    <property type="molecule type" value="Genomic_DNA"/>
</dbReference>
<comment type="caution">
    <text evidence="5">The sequence shown here is derived from an EMBL/GenBank/DDBJ whole genome shotgun (WGS) entry which is preliminary data.</text>
</comment>
<evidence type="ECO:0000256" key="1">
    <source>
        <dbReference type="ARBA" id="ARBA00022737"/>
    </source>
</evidence>
<dbReference type="InterPro" id="IPR002343">
    <property type="entry name" value="Hud_Sxl_RNA"/>
</dbReference>
<dbReference type="GO" id="GO:0003723">
    <property type="term" value="F:RNA binding"/>
    <property type="evidence" value="ECO:0007669"/>
    <property type="project" value="UniProtKB-UniRule"/>
</dbReference>
<dbReference type="PROSITE" id="PS50102">
    <property type="entry name" value="RRM"/>
    <property type="match status" value="1"/>
</dbReference>
<dbReference type="InterPro" id="IPR012677">
    <property type="entry name" value="Nucleotide-bd_a/b_plait_sf"/>
</dbReference>
<evidence type="ECO:0000256" key="2">
    <source>
        <dbReference type="ARBA" id="ARBA00022884"/>
    </source>
</evidence>
<dbReference type="SMART" id="SM00360">
    <property type="entry name" value="RRM"/>
    <property type="match status" value="1"/>
</dbReference>
<evidence type="ECO:0000259" key="4">
    <source>
        <dbReference type="PROSITE" id="PS50102"/>
    </source>
</evidence>
<dbReference type="SUPFAM" id="SSF54928">
    <property type="entry name" value="RNA-binding domain, RBD"/>
    <property type="match status" value="1"/>
</dbReference>
<feature type="domain" description="RRM" evidence="4">
    <location>
        <begin position="140"/>
        <end position="218"/>
    </location>
</feature>